<dbReference type="Proteomes" id="UP000287651">
    <property type="component" value="Unassembled WGS sequence"/>
</dbReference>
<evidence type="ECO:0000256" key="1">
    <source>
        <dbReference type="SAM" id="MobiDB-lite"/>
    </source>
</evidence>
<reference evidence="2 3" key="1">
    <citation type="journal article" date="2014" name="Agronomy (Basel)">
        <title>A Draft Genome Sequence for Ensete ventricosum, the Drought-Tolerant Tree Against Hunger.</title>
        <authorList>
            <person name="Harrison J."/>
            <person name="Moore K.A."/>
            <person name="Paszkiewicz K."/>
            <person name="Jones T."/>
            <person name="Grant M."/>
            <person name="Ambacheew D."/>
            <person name="Muzemil S."/>
            <person name="Studholme D.J."/>
        </authorList>
    </citation>
    <scope>NUCLEOTIDE SEQUENCE [LARGE SCALE GENOMIC DNA]</scope>
</reference>
<feature type="compositionally biased region" description="Polar residues" evidence="1">
    <location>
        <begin position="138"/>
        <end position="165"/>
    </location>
</feature>
<gene>
    <name evidence="2" type="ORF">B296_00013113</name>
</gene>
<proteinExistence type="predicted"/>
<protein>
    <submittedName>
        <fullName evidence="2">Uncharacterized protein</fullName>
    </submittedName>
</protein>
<evidence type="ECO:0000313" key="3">
    <source>
        <dbReference type="Proteomes" id="UP000287651"/>
    </source>
</evidence>
<comment type="caution">
    <text evidence="2">The sequence shown here is derived from an EMBL/GenBank/DDBJ whole genome shotgun (WGS) entry which is preliminary data.</text>
</comment>
<name>A0A426Z6S7_ENSVE</name>
<feature type="region of interest" description="Disordered" evidence="1">
    <location>
        <begin position="73"/>
        <end position="92"/>
    </location>
</feature>
<feature type="region of interest" description="Disordered" evidence="1">
    <location>
        <begin position="133"/>
        <end position="165"/>
    </location>
</feature>
<accession>A0A426Z6S7</accession>
<organism evidence="2 3">
    <name type="scientific">Ensete ventricosum</name>
    <name type="common">Abyssinian banana</name>
    <name type="synonym">Musa ensete</name>
    <dbReference type="NCBI Taxonomy" id="4639"/>
    <lineage>
        <taxon>Eukaryota</taxon>
        <taxon>Viridiplantae</taxon>
        <taxon>Streptophyta</taxon>
        <taxon>Embryophyta</taxon>
        <taxon>Tracheophyta</taxon>
        <taxon>Spermatophyta</taxon>
        <taxon>Magnoliopsida</taxon>
        <taxon>Liliopsida</taxon>
        <taxon>Zingiberales</taxon>
        <taxon>Musaceae</taxon>
        <taxon>Ensete</taxon>
    </lineage>
</organism>
<sequence length="165" mass="18425">MSENERHVRAFEFSCWGATTHAEDLLLHKGYPRRYGHTVTCSVDDDEYPSFEKRNVEIEADANKVDTLTVSTTVEVTEATEPSEDPRPNKATENRVDEVVALEFTNAYHVDGLLLPGLASSAFGITHLISDPRHSSKQTESYFVTQRKQSPYPVSTTKPQGQAVP</sequence>
<evidence type="ECO:0000313" key="2">
    <source>
        <dbReference type="EMBL" id="RRT59690.1"/>
    </source>
</evidence>
<dbReference type="AlphaFoldDB" id="A0A426Z6S7"/>
<dbReference type="EMBL" id="AMZH03008108">
    <property type="protein sequence ID" value="RRT59690.1"/>
    <property type="molecule type" value="Genomic_DNA"/>
</dbReference>